<dbReference type="AlphaFoldDB" id="A0A9P5ANW8"/>
<accession>A0A9P5ANW8</accession>
<reference evidence="1" key="2">
    <citation type="submission" date="2020-02" db="EMBL/GenBank/DDBJ databases">
        <title>Identification and distribution of gene clusters putatively required for synthesis of sphingolipid metabolism inhibitors in phylogenetically diverse species of the filamentous fungus Fusarium.</title>
        <authorList>
            <person name="Kim H.-S."/>
            <person name="Busman M."/>
            <person name="Brown D.W."/>
            <person name="Divon H."/>
            <person name="Uhlig S."/>
            <person name="Proctor R.H."/>
        </authorList>
    </citation>
    <scope>NUCLEOTIDE SEQUENCE</scope>
    <source>
        <strain evidence="1">NRRL 25174</strain>
    </source>
</reference>
<evidence type="ECO:0000313" key="1">
    <source>
        <dbReference type="EMBL" id="KAF4342170.1"/>
    </source>
</evidence>
<sequence>MARIFGVDVADPDPGAEDWWKDHGKDAIADELRHWIIDCFHGEIVKADEILFGKAVDEKGRPIERYVGAEKLHKLVIPRLNDFLMSHQNGPIAIHMLRHMIKLRQAAKDAGYAKWLHPLEETIADSTWWKAYKDSEGQNLLRLKE</sequence>
<dbReference type="EMBL" id="PVQB02000156">
    <property type="protein sequence ID" value="KAF4342170.1"/>
    <property type="molecule type" value="Genomic_DNA"/>
</dbReference>
<reference evidence="1" key="1">
    <citation type="journal article" date="2017" name="Mycologia">
        <title>Fusarium algeriense, sp. nov., a novel toxigenic crown rot pathogen of durum wheat from Algeria is nested in the Fusarium burgessii species complex.</title>
        <authorList>
            <person name="Laraba I."/>
            <person name="Keddad A."/>
            <person name="Boureghda H."/>
            <person name="Abdallah N."/>
            <person name="Vaughan M.M."/>
            <person name="Proctor R.H."/>
            <person name="Busman M."/>
            <person name="O'Donnell K."/>
        </authorList>
    </citation>
    <scope>NUCLEOTIDE SEQUENCE</scope>
    <source>
        <strain evidence="1">NRRL 25174</strain>
    </source>
</reference>
<dbReference type="OrthoDB" id="3231000at2759"/>
<name>A0A9P5ANW8_9HYPO</name>
<keyword evidence="2" id="KW-1185">Reference proteome</keyword>
<dbReference type="Proteomes" id="UP000730481">
    <property type="component" value="Unassembled WGS sequence"/>
</dbReference>
<proteinExistence type="predicted"/>
<protein>
    <submittedName>
        <fullName evidence="1">Uncharacterized protein</fullName>
    </submittedName>
</protein>
<gene>
    <name evidence="1" type="ORF">FBEOM_3903</name>
</gene>
<comment type="caution">
    <text evidence="1">The sequence shown here is derived from an EMBL/GenBank/DDBJ whole genome shotgun (WGS) entry which is preliminary data.</text>
</comment>
<organism evidence="1 2">
    <name type="scientific">Fusarium beomiforme</name>
    <dbReference type="NCBI Taxonomy" id="44412"/>
    <lineage>
        <taxon>Eukaryota</taxon>
        <taxon>Fungi</taxon>
        <taxon>Dikarya</taxon>
        <taxon>Ascomycota</taxon>
        <taxon>Pezizomycotina</taxon>
        <taxon>Sordariomycetes</taxon>
        <taxon>Hypocreomycetidae</taxon>
        <taxon>Hypocreales</taxon>
        <taxon>Nectriaceae</taxon>
        <taxon>Fusarium</taxon>
        <taxon>Fusarium burgessii species complex</taxon>
    </lineage>
</organism>
<evidence type="ECO:0000313" key="2">
    <source>
        <dbReference type="Proteomes" id="UP000730481"/>
    </source>
</evidence>